<evidence type="ECO:0000256" key="1">
    <source>
        <dbReference type="SAM" id="Phobius"/>
    </source>
</evidence>
<comment type="caution">
    <text evidence="2">The sequence shown here is derived from an EMBL/GenBank/DDBJ whole genome shotgun (WGS) entry which is preliminary data.</text>
</comment>
<gene>
    <name evidence="2" type="ORF">RIF25_13765</name>
</gene>
<accession>A0AAE4JZA2</accession>
<name>A0AAE4JZA2_9CYAN</name>
<evidence type="ECO:0000313" key="2">
    <source>
        <dbReference type="EMBL" id="MDS3861869.1"/>
    </source>
</evidence>
<keyword evidence="1" id="KW-1133">Transmembrane helix</keyword>
<dbReference type="InterPro" id="IPR011726">
    <property type="entry name" value="KdpF"/>
</dbReference>
<dbReference type="GO" id="GO:0005886">
    <property type="term" value="C:plasma membrane"/>
    <property type="evidence" value="ECO:0007669"/>
    <property type="project" value="InterPro"/>
</dbReference>
<dbReference type="Pfam" id="PF09604">
    <property type="entry name" value="Potass_KdpF"/>
    <property type="match status" value="1"/>
</dbReference>
<reference evidence="3" key="1">
    <citation type="submission" date="2023-07" db="EMBL/GenBank/DDBJ databases">
        <authorList>
            <person name="Luz R."/>
            <person name="Cordeiro R."/>
            <person name="Fonseca A."/>
            <person name="Goncalves V."/>
        </authorList>
    </citation>
    <scope>NUCLEOTIDE SEQUENCE [LARGE SCALE GENOMIC DNA]</scope>
    <source>
        <strain evidence="3">BACA0444</strain>
    </source>
</reference>
<feature type="transmembrane region" description="Helical" evidence="1">
    <location>
        <begin position="62"/>
        <end position="85"/>
    </location>
</feature>
<dbReference type="RefSeq" id="WP_322879094.1">
    <property type="nucleotide sequence ID" value="NZ_JAVMIP010000017.1"/>
</dbReference>
<dbReference type="GO" id="GO:0008556">
    <property type="term" value="F:P-type potassium transmembrane transporter activity"/>
    <property type="evidence" value="ECO:0007669"/>
    <property type="project" value="InterPro"/>
</dbReference>
<keyword evidence="1" id="KW-0472">Membrane</keyword>
<protein>
    <submittedName>
        <fullName evidence="2">Potassium-transporting ATPase subunit F</fullName>
    </submittedName>
</protein>
<evidence type="ECO:0000313" key="3">
    <source>
        <dbReference type="Proteomes" id="UP001268256"/>
    </source>
</evidence>
<dbReference type="AlphaFoldDB" id="A0AAE4JZA2"/>
<proteinExistence type="predicted"/>
<keyword evidence="1" id="KW-0812">Transmembrane</keyword>
<keyword evidence="3" id="KW-1185">Reference proteome</keyword>
<sequence length="90" mass="10122">MLKHSDANLRIKSWPRLNSLNLPDLSPKGRNRFLTIFTLLLLQLLLAEGVYAATQTGLERRNAYAIGGLLVLVVGLGIYLMMVIIEPERF</sequence>
<dbReference type="Proteomes" id="UP001268256">
    <property type="component" value="Unassembled WGS sequence"/>
</dbReference>
<organism evidence="2 3">
    <name type="scientific">Pseudocalidococcus azoricus BACA0444</name>
    <dbReference type="NCBI Taxonomy" id="2918990"/>
    <lineage>
        <taxon>Bacteria</taxon>
        <taxon>Bacillati</taxon>
        <taxon>Cyanobacteriota</taxon>
        <taxon>Cyanophyceae</taxon>
        <taxon>Acaryochloridales</taxon>
        <taxon>Thermosynechococcaceae</taxon>
        <taxon>Pseudocalidococcus</taxon>
        <taxon>Pseudocalidococcus azoricus</taxon>
    </lineage>
</organism>
<dbReference type="EMBL" id="JAVMIP010000017">
    <property type="protein sequence ID" value="MDS3861869.1"/>
    <property type="molecule type" value="Genomic_DNA"/>
</dbReference>